<keyword evidence="2" id="KW-0456">Lyase</keyword>
<evidence type="ECO:0000313" key="3">
    <source>
        <dbReference type="EMBL" id="SIS96766.1"/>
    </source>
</evidence>
<dbReference type="Gene3D" id="3.10.490.10">
    <property type="entry name" value="Gamma-glutamyl cyclotransferase-like"/>
    <property type="match status" value="1"/>
</dbReference>
<dbReference type="PANTHER" id="PTHR12192:SF2">
    <property type="entry name" value="GLUTATHIONE-SPECIFIC GAMMA-GLUTAMYLCYCLOTRANSFERASE 2"/>
    <property type="match status" value="1"/>
</dbReference>
<evidence type="ECO:0000256" key="2">
    <source>
        <dbReference type="ARBA" id="ARBA00023239"/>
    </source>
</evidence>
<dbReference type="InterPro" id="IPR013024">
    <property type="entry name" value="GGCT-like"/>
</dbReference>
<sequence length="224" mass="24347">MISREEIRDGALMRMVAACKGLIPVTSAEEMAESLDQTLASAPASVQAGGDAWIFGYGSLMWNPALHVVEHQRATLHGYHRRFCLWTPAGRGTPQHPGLVLGLDRGGSCRGVAFRIAGPQVREELAILWRREMVSDGYLPRWLPVRTPDQSIPALAFVMNQLCPRYAGKLSVAETAKIIAKATGDLGSNTEYLCSTLAHLDALGITDRSLHAVRQCLPDSSSAR</sequence>
<dbReference type="GO" id="GO:0005737">
    <property type="term" value="C:cytoplasm"/>
    <property type="evidence" value="ECO:0007669"/>
    <property type="project" value="TreeGrafter"/>
</dbReference>
<dbReference type="Pfam" id="PF04752">
    <property type="entry name" value="ChaC"/>
    <property type="match status" value="1"/>
</dbReference>
<reference evidence="3 4" key="1">
    <citation type="submission" date="2017-01" db="EMBL/GenBank/DDBJ databases">
        <authorList>
            <person name="Mah S.A."/>
            <person name="Swanson W.J."/>
            <person name="Moy G.W."/>
            <person name="Vacquier V.D."/>
        </authorList>
    </citation>
    <scope>NUCLEOTIDE SEQUENCE [LARGE SCALE GENOMIC DNA]</scope>
    <source>
        <strain evidence="3 4">DSM 11589</strain>
    </source>
</reference>
<gene>
    <name evidence="3" type="ORF">SAMN05421779_10566</name>
</gene>
<dbReference type="SUPFAM" id="SSF110857">
    <property type="entry name" value="Gamma-glutamyl cyclotransferase-like"/>
    <property type="match status" value="1"/>
</dbReference>
<dbReference type="Proteomes" id="UP000185678">
    <property type="component" value="Unassembled WGS sequence"/>
</dbReference>
<protein>
    <recommendedName>
        <fullName evidence="1">glutathione-specific gamma-glutamylcyclotransferase</fullName>
        <ecNumber evidence="1">4.3.2.7</ecNumber>
    </recommendedName>
</protein>
<dbReference type="InterPro" id="IPR006840">
    <property type="entry name" value="ChaC"/>
</dbReference>
<evidence type="ECO:0000313" key="4">
    <source>
        <dbReference type="Proteomes" id="UP000185678"/>
    </source>
</evidence>
<dbReference type="EC" id="4.3.2.7" evidence="1"/>
<dbReference type="PANTHER" id="PTHR12192">
    <property type="entry name" value="CATION TRANSPORT PROTEIN CHAC-RELATED"/>
    <property type="match status" value="1"/>
</dbReference>
<accession>A0A1N7NEP3</accession>
<dbReference type="InterPro" id="IPR036568">
    <property type="entry name" value="GGCT-like_sf"/>
</dbReference>
<dbReference type="EMBL" id="FTOA01000005">
    <property type="protein sequence ID" value="SIS96766.1"/>
    <property type="molecule type" value="Genomic_DNA"/>
</dbReference>
<name>A0A1N7NEP3_9PROT</name>
<dbReference type="CDD" id="cd06661">
    <property type="entry name" value="GGCT_like"/>
    <property type="match status" value="1"/>
</dbReference>
<organism evidence="3 4">
    <name type="scientific">Insolitispirillum peregrinum</name>
    <dbReference type="NCBI Taxonomy" id="80876"/>
    <lineage>
        <taxon>Bacteria</taxon>
        <taxon>Pseudomonadati</taxon>
        <taxon>Pseudomonadota</taxon>
        <taxon>Alphaproteobacteria</taxon>
        <taxon>Rhodospirillales</taxon>
        <taxon>Novispirillaceae</taxon>
        <taxon>Insolitispirillum</taxon>
    </lineage>
</organism>
<dbReference type="STRING" id="80876.SAMN05421779_10566"/>
<proteinExistence type="predicted"/>
<dbReference type="GO" id="GO:0006751">
    <property type="term" value="P:glutathione catabolic process"/>
    <property type="evidence" value="ECO:0007669"/>
    <property type="project" value="InterPro"/>
</dbReference>
<dbReference type="GO" id="GO:0061928">
    <property type="term" value="F:glutathione specific gamma-glutamylcyclotransferase activity"/>
    <property type="evidence" value="ECO:0007669"/>
    <property type="project" value="UniProtKB-EC"/>
</dbReference>
<keyword evidence="4" id="KW-1185">Reference proteome</keyword>
<evidence type="ECO:0000256" key="1">
    <source>
        <dbReference type="ARBA" id="ARBA00012344"/>
    </source>
</evidence>
<dbReference type="AlphaFoldDB" id="A0A1N7NEP3"/>